<organism evidence="9 10">
    <name type="scientific">Pleurotus eryngii</name>
    <name type="common">Boletus of the steppes</name>
    <dbReference type="NCBI Taxonomy" id="5323"/>
    <lineage>
        <taxon>Eukaryota</taxon>
        <taxon>Fungi</taxon>
        <taxon>Dikarya</taxon>
        <taxon>Basidiomycota</taxon>
        <taxon>Agaricomycotina</taxon>
        <taxon>Agaricomycetes</taxon>
        <taxon>Agaricomycetidae</taxon>
        <taxon>Agaricales</taxon>
        <taxon>Pleurotineae</taxon>
        <taxon>Pleurotaceae</taxon>
        <taxon>Pleurotus</taxon>
    </lineage>
</organism>
<accession>A0A9P6DAW8</accession>
<dbReference type="AlphaFoldDB" id="A0A9P6DAW8"/>
<keyword evidence="5" id="KW-0539">Nucleus</keyword>
<dbReference type="GO" id="GO:0008270">
    <property type="term" value="F:zinc ion binding"/>
    <property type="evidence" value="ECO:0007669"/>
    <property type="project" value="UniProtKB-KW"/>
</dbReference>
<dbReference type="InterPro" id="IPR001138">
    <property type="entry name" value="Zn2Cys6_DnaBD"/>
</dbReference>
<name>A0A9P6DAW8_PLEER</name>
<keyword evidence="6" id="KW-0863">Zinc-finger</keyword>
<dbReference type="InterPro" id="IPR036864">
    <property type="entry name" value="Zn2-C6_fun-type_DNA-bd_sf"/>
</dbReference>
<feature type="domain" description="C2H2-type" evidence="8">
    <location>
        <begin position="69"/>
        <end position="100"/>
    </location>
</feature>
<dbReference type="GO" id="GO:0000981">
    <property type="term" value="F:DNA-binding transcription factor activity, RNA polymerase II-specific"/>
    <property type="evidence" value="ECO:0007669"/>
    <property type="project" value="InterPro"/>
</dbReference>
<keyword evidence="2" id="KW-0862">Zinc</keyword>
<dbReference type="PANTHER" id="PTHR47660">
    <property type="entry name" value="TRANSCRIPTION FACTOR WITH C2H2 AND ZN(2)-CYS(6) DNA BINDING DOMAIN (EUROFUNG)-RELATED-RELATED"/>
    <property type="match status" value="1"/>
</dbReference>
<dbReference type="Pfam" id="PF00172">
    <property type="entry name" value="Zn_clus"/>
    <property type="match status" value="1"/>
</dbReference>
<dbReference type="Pfam" id="PF04082">
    <property type="entry name" value="Fungal_trans"/>
    <property type="match status" value="1"/>
</dbReference>
<sequence>MAAPHFGMASLSRNSIDYKANGEVSRMRSHKGNMPSLPQTKYCTLCPAKFTRTTHLNRHLRSHTNERSHRCDTCNAEFTRSDLLTRHKRTCGDLQNTNRSRRKSCQSCAESKIKCDLQYPCTKCASRGRECIFINDPETSRNKKLAAAQRAAMRTTPRSTGSATPVVSPLSSLPTTPSRLFTNLSSSGYFSTSVSPACPVVDSDSILDLPQFATSSSSSSASSTSSPRSDVFDNQLGSYDLGLDALTLDSHLNKLYSTNLFEPFLEQSFTSPSPKQSSGLLSGDFGWTEGQDFYANYSNLTADELAYVSSLDAETQQYPTQFLDTILMATPPAPLDNISNVGVSHAPCTSIQSSSAPFPTTRPSPSDLQQYLYLFFSAFLTQVPILHSPTWKVDGKPPILILAMQACGALFVKTRTALNFINDVLSSTRDTLIQEFTKNPSDSNEQMDLILAVVLLQTIGLFHQQADQRVSSNVYHGMLVMMIRRSGLLNRVASWTPADFNTSTSLDTAWREWATYECIKRALFLSYLHDCCHCMYFSLTPSFQPTEFDISLPCDDILWRASSAQEWMDALRTPSPYGLGKGRLTGVGMQNALAALTDGRPMAAPLPLNPFAHFILIHSILRNIYAHRAEQQSRRSSDLMTGGLDGGGKEVPSDAMKESIEQAQIGLQNWLHSWLTTPESMHLEKNQDEPPFVCNALPFYWLAQVSLLSVQEGASPIKALSSKAEGRYRLMKQWLDHIRSFLRRGDQIPSHLWEELLKIRLQVSQSEGDSAAADAQDGLLGFFPGQ</sequence>
<proteinExistence type="predicted"/>
<keyword evidence="1" id="KW-0479">Metal-binding</keyword>
<keyword evidence="10" id="KW-1185">Reference proteome</keyword>
<protein>
    <submittedName>
        <fullName evidence="9">Uncharacterized protein</fullName>
    </submittedName>
</protein>
<reference evidence="9" key="1">
    <citation type="submission" date="2020-11" db="EMBL/GenBank/DDBJ databases">
        <authorList>
            <consortium name="DOE Joint Genome Institute"/>
            <person name="Ahrendt S."/>
            <person name="Riley R."/>
            <person name="Andreopoulos W."/>
            <person name="Labutti K."/>
            <person name="Pangilinan J."/>
            <person name="Ruiz-Duenas F.J."/>
            <person name="Barrasa J.M."/>
            <person name="Sanchez-Garcia M."/>
            <person name="Camarero S."/>
            <person name="Miyauchi S."/>
            <person name="Serrano A."/>
            <person name="Linde D."/>
            <person name="Babiker R."/>
            <person name="Drula E."/>
            <person name="Ayuso-Fernandez I."/>
            <person name="Pacheco R."/>
            <person name="Padilla G."/>
            <person name="Ferreira P."/>
            <person name="Barriuso J."/>
            <person name="Kellner H."/>
            <person name="Castanera R."/>
            <person name="Alfaro M."/>
            <person name="Ramirez L."/>
            <person name="Pisabarro A.G."/>
            <person name="Kuo A."/>
            <person name="Tritt A."/>
            <person name="Lipzen A."/>
            <person name="He G."/>
            <person name="Yan M."/>
            <person name="Ng V."/>
            <person name="Cullen D."/>
            <person name="Martin F."/>
            <person name="Rosso M.-N."/>
            <person name="Henrissat B."/>
            <person name="Hibbett D."/>
            <person name="Martinez A.T."/>
            <person name="Grigoriev I.V."/>
        </authorList>
    </citation>
    <scope>NUCLEOTIDE SEQUENCE</scope>
    <source>
        <strain evidence="9">ATCC 90797</strain>
    </source>
</reference>
<keyword evidence="3" id="KW-0805">Transcription regulation</keyword>
<dbReference type="Proteomes" id="UP000807025">
    <property type="component" value="Unassembled WGS sequence"/>
</dbReference>
<evidence type="ECO:0000256" key="6">
    <source>
        <dbReference type="PROSITE-ProRule" id="PRU00042"/>
    </source>
</evidence>
<dbReference type="SMART" id="SM00355">
    <property type="entry name" value="ZnF_C2H2"/>
    <property type="match status" value="2"/>
</dbReference>
<evidence type="ECO:0000259" key="8">
    <source>
        <dbReference type="PROSITE" id="PS50157"/>
    </source>
</evidence>
<dbReference type="SMART" id="SM00066">
    <property type="entry name" value="GAL4"/>
    <property type="match status" value="1"/>
</dbReference>
<dbReference type="EMBL" id="MU154687">
    <property type="protein sequence ID" value="KAF9489010.1"/>
    <property type="molecule type" value="Genomic_DNA"/>
</dbReference>
<dbReference type="CDD" id="cd12148">
    <property type="entry name" value="fungal_TF_MHR"/>
    <property type="match status" value="1"/>
</dbReference>
<feature type="domain" description="C2H2-type" evidence="8">
    <location>
        <begin position="41"/>
        <end position="68"/>
    </location>
</feature>
<evidence type="ECO:0000256" key="2">
    <source>
        <dbReference type="ARBA" id="ARBA00022833"/>
    </source>
</evidence>
<dbReference type="PROSITE" id="PS00028">
    <property type="entry name" value="ZINC_FINGER_C2H2_1"/>
    <property type="match status" value="1"/>
</dbReference>
<dbReference type="InterPro" id="IPR013087">
    <property type="entry name" value="Znf_C2H2_type"/>
</dbReference>
<dbReference type="SUPFAM" id="SSF57701">
    <property type="entry name" value="Zn2/Cys6 DNA-binding domain"/>
    <property type="match status" value="1"/>
</dbReference>
<dbReference type="GO" id="GO:0003677">
    <property type="term" value="F:DNA binding"/>
    <property type="evidence" value="ECO:0007669"/>
    <property type="project" value="InterPro"/>
</dbReference>
<dbReference type="PROSITE" id="PS50157">
    <property type="entry name" value="ZINC_FINGER_C2H2_2"/>
    <property type="match status" value="2"/>
</dbReference>
<evidence type="ECO:0000256" key="5">
    <source>
        <dbReference type="ARBA" id="ARBA00023242"/>
    </source>
</evidence>
<dbReference type="InterPro" id="IPR036236">
    <property type="entry name" value="Znf_C2H2_sf"/>
</dbReference>
<dbReference type="InterPro" id="IPR007219">
    <property type="entry name" value="XnlR_reg_dom"/>
</dbReference>
<dbReference type="OrthoDB" id="1405595at2759"/>
<dbReference type="CDD" id="cd00067">
    <property type="entry name" value="GAL4"/>
    <property type="match status" value="1"/>
</dbReference>
<comment type="caution">
    <text evidence="9">The sequence shown here is derived from an EMBL/GenBank/DDBJ whole genome shotgun (WGS) entry which is preliminary data.</text>
</comment>
<dbReference type="Gene3D" id="3.30.160.60">
    <property type="entry name" value="Classic Zinc Finger"/>
    <property type="match status" value="2"/>
</dbReference>
<evidence type="ECO:0000313" key="10">
    <source>
        <dbReference type="Proteomes" id="UP000807025"/>
    </source>
</evidence>
<dbReference type="Gene3D" id="4.10.240.10">
    <property type="entry name" value="Zn(2)-C6 fungal-type DNA-binding domain"/>
    <property type="match status" value="1"/>
</dbReference>
<evidence type="ECO:0000256" key="4">
    <source>
        <dbReference type="ARBA" id="ARBA00023163"/>
    </source>
</evidence>
<evidence type="ECO:0000259" key="7">
    <source>
        <dbReference type="PROSITE" id="PS50048"/>
    </source>
</evidence>
<evidence type="ECO:0000256" key="3">
    <source>
        <dbReference type="ARBA" id="ARBA00023015"/>
    </source>
</evidence>
<dbReference type="PROSITE" id="PS00463">
    <property type="entry name" value="ZN2_CY6_FUNGAL_1"/>
    <property type="match status" value="1"/>
</dbReference>
<dbReference type="PROSITE" id="PS50048">
    <property type="entry name" value="ZN2_CY6_FUNGAL_2"/>
    <property type="match status" value="1"/>
</dbReference>
<dbReference type="SUPFAM" id="SSF57667">
    <property type="entry name" value="beta-beta-alpha zinc fingers"/>
    <property type="match status" value="1"/>
</dbReference>
<evidence type="ECO:0000256" key="1">
    <source>
        <dbReference type="ARBA" id="ARBA00022723"/>
    </source>
</evidence>
<evidence type="ECO:0000313" key="9">
    <source>
        <dbReference type="EMBL" id="KAF9489010.1"/>
    </source>
</evidence>
<gene>
    <name evidence="9" type="ORF">BDN71DRAFT_1512540</name>
</gene>
<dbReference type="GO" id="GO:0006351">
    <property type="term" value="P:DNA-templated transcription"/>
    <property type="evidence" value="ECO:0007669"/>
    <property type="project" value="InterPro"/>
</dbReference>
<feature type="domain" description="Zn(2)-C6 fungal-type" evidence="7">
    <location>
        <begin position="104"/>
        <end position="133"/>
    </location>
</feature>
<keyword evidence="4" id="KW-0804">Transcription</keyword>